<dbReference type="InterPro" id="IPR009003">
    <property type="entry name" value="Peptidase_S1_PA"/>
</dbReference>
<feature type="compositionally biased region" description="Basic and acidic residues" evidence="1">
    <location>
        <begin position="245"/>
        <end position="256"/>
    </location>
</feature>
<dbReference type="Proteomes" id="UP001143981">
    <property type="component" value="Unassembled WGS sequence"/>
</dbReference>
<comment type="caution">
    <text evidence="2">The sequence shown here is derived from an EMBL/GenBank/DDBJ whole genome shotgun (WGS) entry which is preliminary data.</text>
</comment>
<accession>A0A9W7Y2T1</accession>
<reference evidence="2" key="1">
    <citation type="submission" date="2022-07" db="EMBL/GenBank/DDBJ databases">
        <title>Phylogenomic reconstructions and comparative analyses of Kickxellomycotina fungi.</title>
        <authorList>
            <person name="Reynolds N.K."/>
            <person name="Stajich J.E."/>
            <person name="Barry K."/>
            <person name="Grigoriev I.V."/>
            <person name="Crous P."/>
            <person name="Smith M.E."/>
        </authorList>
    </citation>
    <scope>NUCLEOTIDE SEQUENCE</scope>
    <source>
        <strain evidence="2">BCRC 34381</strain>
    </source>
</reference>
<gene>
    <name evidence="2" type="ORF">LPJ61_005615</name>
</gene>
<dbReference type="EMBL" id="JANBOI010001976">
    <property type="protein sequence ID" value="KAJ1725851.1"/>
    <property type="molecule type" value="Genomic_DNA"/>
</dbReference>
<protein>
    <recommendedName>
        <fullName evidence="4">Peptidase S1 domain-containing protein</fullName>
    </recommendedName>
</protein>
<feature type="region of interest" description="Disordered" evidence="1">
    <location>
        <begin position="244"/>
        <end position="287"/>
    </location>
</feature>
<sequence length="287" mass="31198">MLFPDSTVAGTFPSAILMVDMKQSFCPVIIVSGTAGVAAASCFDYDEKGKADVSRYSLATGGSAQPTGSRLQLTSVTKHSGYNPTTFSNNIAVVQFAVAALPDPMRVGVGTAPTKWSRKILVHRALTDDGFSWLDYETTSGAAADASACGAASTLFQNYQSDYLCSITTRTSMYNQQCVMPYKYVLAVNGESLSQLGFYSHSAIQDATNYCAKSTIYNYYLFIANYIPWINSIINPAITAVSPPDDQRHKIPHGDVDSGGVSSHYDNYRNYDNHQQPTVNHEHHSYG</sequence>
<evidence type="ECO:0000313" key="3">
    <source>
        <dbReference type="Proteomes" id="UP001143981"/>
    </source>
</evidence>
<keyword evidence="3" id="KW-1185">Reference proteome</keyword>
<evidence type="ECO:0008006" key="4">
    <source>
        <dbReference type="Google" id="ProtNLM"/>
    </source>
</evidence>
<dbReference type="InterPro" id="IPR043504">
    <property type="entry name" value="Peptidase_S1_PA_chymotrypsin"/>
</dbReference>
<dbReference type="SUPFAM" id="SSF50494">
    <property type="entry name" value="Trypsin-like serine proteases"/>
    <property type="match status" value="1"/>
</dbReference>
<evidence type="ECO:0000256" key="1">
    <source>
        <dbReference type="SAM" id="MobiDB-lite"/>
    </source>
</evidence>
<dbReference type="OrthoDB" id="5565075at2759"/>
<evidence type="ECO:0000313" key="2">
    <source>
        <dbReference type="EMBL" id="KAJ1725851.1"/>
    </source>
</evidence>
<name>A0A9W7Y2T1_9FUNG</name>
<dbReference type="Gene3D" id="2.40.10.10">
    <property type="entry name" value="Trypsin-like serine proteases"/>
    <property type="match status" value="1"/>
</dbReference>
<proteinExistence type="predicted"/>
<dbReference type="AlphaFoldDB" id="A0A9W7Y2T1"/>
<organism evidence="2 3">
    <name type="scientific">Coemansia biformis</name>
    <dbReference type="NCBI Taxonomy" id="1286918"/>
    <lineage>
        <taxon>Eukaryota</taxon>
        <taxon>Fungi</taxon>
        <taxon>Fungi incertae sedis</taxon>
        <taxon>Zoopagomycota</taxon>
        <taxon>Kickxellomycotina</taxon>
        <taxon>Kickxellomycetes</taxon>
        <taxon>Kickxellales</taxon>
        <taxon>Kickxellaceae</taxon>
        <taxon>Coemansia</taxon>
    </lineage>
</organism>